<dbReference type="RefSeq" id="WP_085805994.1">
    <property type="nucleotide sequence ID" value="NZ_FWFX01000007.1"/>
</dbReference>
<dbReference type="GO" id="GO:0016811">
    <property type="term" value="F:hydrolase activity, acting on carbon-nitrogen (but not peptide) bonds, in linear amides"/>
    <property type="evidence" value="ECO:0007669"/>
    <property type="project" value="TreeGrafter"/>
</dbReference>
<dbReference type="PANTHER" id="PTHR43674">
    <property type="entry name" value="NITRILASE C965.09-RELATED"/>
    <property type="match status" value="1"/>
</dbReference>
<accession>A0A1X6ZDW4</accession>
<keyword evidence="1 3" id="KW-0378">Hydrolase</keyword>
<dbReference type="Gene3D" id="3.60.110.10">
    <property type="entry name" value="Carbon-nitrogen hydrolase"/>
    <property type="match status" value="1"/>
</dbReference>
<sequence>MKIATAAYPLDPLTSWVEYTAKIENWVQSATNEGAQLLVFPEYGAMELAMLAGPKIANDLEASMMAVSDLIPEVDALHAEFAAKYNVHICAASAPVYDPAIGSRPVNRARLFSPDGGCGIQDKQIMTRYERTPMDVAPGGPLRLFNTALGKIGILTCYDSEFPMLGRALQEADIVLVPSCTEALSGYWRVRIGAMSRALENQCVTVMSSIVGPAEWNQVADMNTGMGGIFGPPDVGFPETGILAEGRLNTPGWTYAEVDLSAIAHVRADGRVLNRAHWTEQTGRDKTVTPEQLG</sequence>
<dbReference type="OrthoDB" id="9811121at2"/>
<evidence type="ECO:0000313" key="3">
    <source>
        <dbReference type="EMBL" id="SLN49046.1"/>
    </source>
</evidence>
<dbReference type="AlphaFoldDB" id="A0A1X6ZDW4"/>
<dbReference type="PANTHER" id="PTHR43674:SF2">
    <property type="entry name" value="BETA-UREIDOPROPIONASE"/>
    <property type="match status" value="1"/>
</dbReference>
<organism evidence="3 4">
    <name type="scientific">Roseovarius albus</name>
    <dbReference type="NCBI Taxonomy" id="1247867"/>
    <lineage>
        <taxon>Bacteria</taxon>
        <taxon>Pseudomonadati</taxon>
        <taxon>Pseudomonadota</taxon>
        <taxon>Alphaproteobacteria</taxon>
        <taxon>Rhodobacterales</taxon>
        <taxon>Roseobacteraceae</taxon>
        <taxon>Roseovarius</taxon>
    </lineage>
</organism>
<dbReference type="InterPro" id="IPR036526">
    <property type="entry name" value="C-N_Hydrolase_sf"/>
</dbReference>
<dbReference type="PROSITE" id="PS50263">
    <property type="entry name" value="CN_HYDROLASE"/>
    <property type="match status" value="1"/>
</dbReference>
<evidence type="ECO:0000313" key="4">
    <source>
        <dbReference type="Proteomes" id="UP000193061"/>
    </source>
</evidence>
<dbReference type="InterPro" id="IPR050345">
    <property type="entry name" value="Aliph_Amidase/BUP"/>
</dbReference>
<dbReference type="Pfam" id="PF00795">
    <property type="entry name" value="CN_hydrolase"/>
    <property type="match status" value="1"/>
</dbReference>
<keyword evidence="4" id="KW-1185">Reference proteome</keyword>
<dbReference type="InterPro" id="IPR003010">
    <property type="entry name" value="C-N_Hydrolase"/>
</dbReference>
<evidence type="ECO:0000256" key="1">
    <source>
        <dbReference type="ARBA" id="ARBA00022801"/>
    </source>
</evidence>
<dbReference type="CDD" id="cd07574">
    <property type="entry name" value="nitrilase_Rim1_like"/>
    <property type="match status" value="1"/>
</dbReference>
<proteinExistence type="predicted"/>
<dbReference type="EMBL" id="FWFX01000007">
    <property type="protein sequence ID" value="SLN49046.1"/>
    <property type="molecule type" value="Genomic_DNA"/>
</dbReference>
<dbReference type="SUPFAM" id="SSF56317">
    <property type="entry name" value="Carbon-nitrogen hydrolase"/>
    <property type="match status" value="1"/>
</dbReference>
<feature type="domain" description="CN hydrolase" evidence="2">
    <location>
        <begin position="1"/>
        <end position="260"/>
    </location>
</feature>
<gene>
    <name evidence="3" type="ORF">ROA7450_02413</name>
</gene>
<evidence type="ECO:0000259" key="2">
    <source>
        <dbReference type="PROSITE" id="PS50263"/>
    </source>
</evidence>
<name>A0A1X6ZDW4_9RHOB</name>
<dbReference type="Proteomes" id="UP000193061">
    <property type="component" value="Unassembled WGS sequence"/>
</dbReference>
<reference evidence="3 4" key="1">
    <citation type="submission" date="2017-03" db="EMBL/GenBank/DDBJ databases">
        <authorList>
            <person name="Afonso C.L."/>
            <person name="Miller P.J."/>
            <person name="Scott M.A."/>
            <person name="Spackman E."/>
            <person name="Goraichik I."/>
            <person name="Dimitrov K.M."/>
            <person name="Suarez D.L."/>
            <person name="Swayne D.E."/>
        </authorList>
    </citation>
    <scope>NUCLEOTIDE SEQUENCE [LARGE SCALE GENOMIC DNA]</scope>
    <source>
        <strain evidence="3 4">CECT 7450</strain>
    </source>
</reference>
<protein>
    <submittedName>
        <fullName evidence="3">Carbon-nitrogen hydrolase</fullName>
    </submittedName>
</protein>